<name>A0A7K1Y3X8_9SPHI</name>
<dbReference type="CDD" id="cd12797">
    <property type="entry name" value="M23_peptidase"/>
    <property type="match status" value="1"/>
</dbReference>
<sequence>MRYARLLLLITGCLFLAGAAQAQTSAELKRRKDALSREIEQLNSTLNETSSSKRLSLKQISTLNAQIRLRERKINTMNSEIRLLDNQISDNTSTVRALQTQLTRLKKEYAGMVLFAFRNQSAYSKIMFLFASKDFNQGYKRLKYLQEFAAYRQKQARYIEETRGDLNEKIIELGHNKDEKSHILSDQEQERQTLGKQKSTQAKVLKSLTKQEKEYKQELAQKQRESARLNRAVMDAIRREIEEAQRAADANAVKNGNAPAPRTSTKTSILAATPESAKLSSDFLGSRGNLPWPVEKGAIAEGFGIHKYGVNVNVENLGIDIETGAGSTVRAVFSGTVGRITNLNGSQTVIIRHGEYFSVYSNLRGVTVTSGQKINTKQPIGTVATNSEDGTIRLHFEIYKGLSPQNPENWLAN</sequence>
<dbReference type="PANTHER" id="PTHR21666">
    <property type="entry name" value="PEPTIDASE-RELATED"/>
    <property type="match status" value="1"/>
</dbReference>
<dbReference type="AlphaFoldDB" id="A0A7K1Y3X8"/>
<evidence type="ECO:0000256" key="3">
    <source>
        <dbReference type="SAM" id="MobiDB-lite"/>
    </source>
</evidence>
<feature type="chain" id="PRO_5029711305" evidence="4">
    <location>
        <begin position="23"/>
        <end position="413"/>
    </location>
</feature>
<feature type="signal peptide" evidence="4">
    <location>
        <begin position="1"/>
        <end position="22"/>
    </location>
</feature>
<dbReference type="Pfam" id="PF01551">
    <property type="entry name" value="Peptidase_M23"/>
    <property type="match status" value="1"/>
</dbReference>
<dbReference type="Gene3D" id="2.70.70.10">
    <property type="entry name" value="Glucose Permease (Domain IIA)"/>
    <property type="match status" value="1"/>
</dbReference>
<dbReference type="InterPro" id="IPR050570">
    <property type="entry name" value="Cell_wall_metabolism_enzyme"/>
</dbReference>
<accession>A0A7K1Y3X8</accession>
<feature type="coiled-coil region" evidence="2">
    <location>
        <begin position="25"/>
        <end position="52"/>
    </location>
</feature>
<dbReference type="SUPFAM" id="SSF51261">
    <property type="entry name" value="Duplicated hybrid motif"/>
    <property type="match status" value="1"/>
</dbReference>
<evidence type="ECO:0000256" key="4">
    <source>
        <dbReference type="SAM" id="SignalP"/>
    </source>
</evidence>
<dbReference type="Gene3D" id="6.10.250.3150">
    <property type="match status" value="1"/>
</dbReference>
<evidence type="ECO:0000256" key="1">
    <source>
        <dbReference type="ARBA" id="ARBA00022729"/>
    </source>
</evidence>
<feature type="region of interest" description="Disordered" evidence="3">
    <location>
        <begin position="247"/>
        <end position="267"/>
    </location>
</feature>
<evidence type="ECO:0000259" key="5">
    <source>
        <dbReference type="Pfam" id="PF01551"/>
    </source>
</evidence>
<keyword evidence="2" id="KW-0175">Coiled coil</keyword>
<keyword evidence="1 4" id="KW-0732">Signal</keyword>
<evidence type="ECO:0000313" key="7">
    <source>
        <dbReference type="Proteomes" id="UP000451233"/>
    </source>
</evidence>
<dbReference type="GO" id="GO:0004222">
    <property type="term" value="F:metalloendopeptidase activity"/>
    <property type="evidence" value="ECO:0007669"/>
    <property type="project" value="TreeGrafter"/>
</dbReference>
<protein>
    <submittedName>
        <fullName evidence="6">Peptidoglycan DD-metalloendopeptidase family protein</fullName>
    </submittedName>
</protein>
<dbReference type="EMBL" id="WVHS01000007">
    <property type="protein sequence ID" value="MXV17942.1"/>
    <property type="molecule type" value="Genomic_DNA"/>
</dbReference>
<dbReference type="InterPro" id="IPR016047">
    <property type="entry name" value="M23ase_b-sheet_dom"/>
</dbReference>
<dbReference type="RefSeq" id="WP_160908947.1">
    <property type="nucleotide sequence ID" value="NZ_WVHS01000007.1"/>
</dbReference>
<evidence type="ECO:0000256" key="2">
    <source>
        <dbReference type="SAM" id="Coils"/>
    </source>
</evidence>
<feature type="domain" description="M23ase beta-sheet core" evidence="5">
    <location>
        <begin position="317"/>
        <end position="407"/>
    </location>
</feature>
<keyword evidence="7" id="KW-1185">Reference proteome</keyword>
<feature type="region of interest" description="Disordered" evidence="3">
    <location>
        <begin position="181"/>
        <end position="201"/>
    </location>
</feature>
<organism evidence="6 7">
    <name type="scientific">Hufsiella ginkgonis</name>
    <dbReference type="NCBI Taxonomy" id="2695274"/>
    <lineage>
        <taxon>Bacteria</taxon>
        <taxon>Pseudomonadati</taxon>
        <taxon>Bacteroidota</taxon>
        <taxon>Sphingobacteriia</taxon>
        <taxon>Sphingobacteriales</taxon>
        <taxon>Sphingobacteriaceae</taxon>
        <taxon>Hufsiella</taxon>
    </lineage>
</organism>
<dbReference type="PANTHER" id="PTHR21666:SF289">
    <property type="entry name" value="L-ALA--D-GLU ENDOPEPTIDASE"/>
    <property type="match status" value="1"/>
</dbReference>
<gene>
    <name evidence="6" type="ORF">GS398_21780</name>
</gene>
<dbReference type="Proteomes" id="UP000451233">
    <property type="component" value="Unassembled WGS sequence"/>
</dbReference>
<proteinExistence type="predicted"/>
<dbReference type="InterPro" id="IPR011055">
    <property type="entry name" value="Dup_hybrid_motif"/>
</dbReference>
<comment type="caution">
    <text evidence="6">The sequence shown here is derived from an EMBL/GenBank/DDBJ whole genome shotgun (WGS) entry which is preliminary data.</text>
</comment>
<feature type="compositionally biased region" description="Basic and acidic residues" evidence="3">
    <location>
        <begin position="181"/>
        <end position="193"/>
    </location>
</feature>
<evidence type="ECO:0000313" key="6">
    <source>
        <dbReference type="EMBL" id="MXV17942.1"/>
    </source>
</evidence>
<reference evidence="6 7" key="1">
    <citation type="submission" date="2019-11" db="EMBL/GenBank/DDBJ databases">
        <title>Pedobacter sp. HMF7056 Genome sequencing and assembly.</title>
        <authorList>
            <person name="Kang H."/>
            <person name="Kim H."/>
            <person name="Joh K."/>
        </authorList>
    </citation>
    <scope>NUCLEOTIDE SEQUENCE [LARGE SCALE GENOMIC DNA]</scope>
    <source>
        <strain evidence="6 7">HMF7056</strain>
    </source>
</reference>